<dbReference type="GO" id="GO:0003743">
    <property type="term" value="F:translation initiation factor activity"/>
    <property type="evidence" value="ECO:0007669"/>
    <property type="project" value="TreeGrafter"/>
</dbReference>
<proteinExistence type="predicted"/>
<organism evidence="2 3">
    <name type="scientific">Ziziphus jujuba var. spinosa</name>
    <dbReference type="NCBI Taxonomy" id="714518"/>
    <lineage>
        <taxon>Eukaryota</taxon>
        <taxon>Viridiplantae</taxon>
        <taxon>Streptophyta</taxon>
        <taxon>Embryophyta</taxon>
        <taxon>Tracheophyta</taxon>
        <taxon>Spermatophyta</taxon>
        <taxon>Magnoliopsida</taxon>
        <taxon>eudicotyledons</taxon>
        <taxon>Gunneridae</taxon>
        <taxon>Pentapetalae</taxon>
        <taxon>rosids</taxon>
        <taxon>fabids</taxon>
        <taxon>Rosales</taxon>
        <taxon>Rhamnaceae</taxon>
        <taxon>Paliureae</taxon>
        <taxon>Ziziphus</taxon>
    </lineage>
</organism>
<evidence type="ECO:0000313" key="2">
    <source>
        <dbReference type="EMBL" id="KAH7529362.1"/>
    </source>
</evidence>
<evidence type="ECO:0000256" key="1">
    <source>
        <dbReference type="SAM" id="Phobius"/>
    </source>
</evidence>
<dbReference type="AlphaFoldDB" id="A0A978VG73"/>
<dbReference type="GO" id="GO:0005085">
    <property type="term" value="F:guanyl-nucleotide exchange factor activity"/>
    <property type="evidence" value="ECO:0007669"/>
    <property type="project" value="TreeGrafter"/>
</dbReference>
<evidence type="ECO:0000313" key="3">
    <source>
        <dbReference type="Proteomes" id="UP000813462"/>
    </source>
</evidence>
<gene>
    <name evidence="2" type="ORF">FEM48_Zijuj05G0176200</name>
</gene>
<accession>A0A978VG73</accession>
<protein>
    <submittedName>
        <fullName evidence="2">Uncharacterized protein</fullName>
    </submittedName>
</protein>
<keyword evidence="1" id="KW-1133">Transmembrane helix</keyword>
<dbReference type="InterPro" id="IPR051956">
    <property type="entry name" value="eIF2B_epsilon"/>
</dbReference>
<sequence length="102" mass="11959">MLTKFLICRIATLTSAPQRFLAFLLTILITNIYDAILSRDCSLMMYIMGYKIFTHEIHSSYVARLDNFYSYDTVSKDIIQRWTYPLVPDVKFFGNSSVKLER</sequence>
<comment type="caution">
    <text evidence="2">The sequence shown here is derived from an EMBL/GenBank/DDBJ whole genome shotgun (WGS) entry which is preliminary data.</text>
</comment>
<dbReference type="EMBL" id="JAEACU010000005">
    <property type="protein sequence ID" value="KAH7529362.1"/>
    <property type="molecule type" value="Genomic_DNA"/>
</dbReference>
<dbReference type="PANTHER" id="PTHR45887">
    <property type="entry name" value="TRANSLATION INITIATION FACTOR EIF-2B SUBUNIT EPSILON"/>
    <property type="match status" value="1"/>
</dbReference>
<dbReference type="GO" id="GO:0031369">
    <property type="term" value="F:translation initiation factor binding"/>
    <property type="evidence" value="ECO:0007669"/>
    <property type="project" value="TreeGrafter"/>
</dbReference>
<name>A0A978VG73_ZIZJJ</name>
<keyword evidence="1" id="KW-0812">Transmembrane</keyword>
<dbReference type="PANTHER" id="PTHR45887:SF1">
    <property type="entry name" value="TRANSLATION INITIATION FACTOR EIF-2B SUBUNIT EPSILON"/>
    <property type="match status" value="1"/>
</dbReference>
<dbReference type="GO" id="GO:0005851">
    <property type="term" value="C:eukaryotic translation initiation factor 2B complex"/>
    <property type="evidence" value="ECO:0007669"/>
    <property type="project" value="TreeGrafter"/>
</dbReference>
<keyword evidence="1" id="KW-0472">Membrane</keyword>
<feature type="transmembrane region" description="Helical" evidence="1">
    <location>
        <begin position="20"/>
        <end position="38"/>
    </location>
</feature>
<dbReference type="Proteomes" id="UP000813462">
    <property type="component" value="Unassembled WGS sequence"/>
</dbReference>
<reference evidence="2" key="1">
    <citation type="journal article" date="2021" name="Front. Plant Sci.">
        <title>Chromosome-Scale Genome Assembly for Chinese Sour Jujube and Insights Into Its Genome Evolution and Domestication Signature.</title>
        <authorList>
            <person name="Shen L.-Y."/>
            <person name="Luo H."/>
            <person name="Wang X.-L."/>
            <person name="Wang X.-M."/>
            <person name="Qiu X.-J."/>
            <person name="Liu H."/>
            <person name="Zhou S.-S."/>
            <person name="Jia K.-H."/>
            <person name="Nie S."/>
            <person name="Bao Y.-T."/>
            <person name="Zhang R.-G."/>
            <person name="Yun Q.-Z."/>
            <person name="Chai Y.-H."/>
            <person name="Lu J.-Y."/>
            <person name="Li Y."/>
            <person name="Zhao S.-W."/>
            <person name="Mao J.-F."/>
            <person name="Jia S.-G."/>
            <person name="Mao Y.-M."/>
        </authorList>
    </citation>
    <scope>NUCLEOTIDE SEQUENCE</scope>
    <source>
        <strain evidence="2">AT0</strain>
        <tissue evidence="2">Leaf</tissue>
    </source>
</reference>